<evidence type="ECO:0000256" key="6">
    <source>
        <dbReference type="ARBA" id="ARBA00023136"/>
    </source>
</evidence>
<dbReference type="InterPro" id="IPR007554">
    <property type="entry name" value="Glycerophosphate_synth"/>
</dbReference>
<proteinExistence type="inferred from homology"/>
<reference evidence="7" key="1">
    <citation type="submission" date="2020-08" db="EMBL/GenBank/DDBJ databases">
        <title>Genome public.</title>
        <authorList>
            <person name="Liu C."/>
            <person name="Sun Q."/>
        </authorList>
    </citation>
    <scope>NUCLEOTIDE SEQUENCE</scope>
    <source>
        <strain evidence="7">NSJ-40</strain>
    </source>
</reference>
<name>A0A926DA57_9FIRM</name>
<dbReference type="InterPro" id="IPR043149">
    <property type="entry name" value="TagF_N"/>
</dbReference>
<gene>
    <name evidence="7" type="ORF">IAG03_04065</name>
</gene>
<comment type="subcellular location">
    <subcellularLocation>
        <location evidence="1">Cell membrane</location>
        <topology evidence="1">Peripheral membrane protein</topology>
    </subcellularLocation>
</comment>
<keyword evidence="3" id="KW-1003">Cell membrane</keyword>
<dbReference type="InterPro" id="IPR043148">
    <property type="entry name" value="TagF_C"/>
</dbReference>
<evidence type="ECO:0000256" key="1">
    <source>
        <dbReference type="ARBA" id="ARBA00004202"/>
    </source>
</evidence>
<comment type="caution">
    <text evidence="7">The sequence shown here is derived from an EMBL/GenBank/DDBJ whole genome shotgun (WGS) entry which is preliminary data.</text>
</comment>
<evidence type="ECO:0000256" key="3">
    <source>
        <dbReference type="ARBA" id="ARBA00022475"/>
    </source>
</evidence>
<evidence type="ECO:0000256" key="2">
    <source>
        <dbReference type="ARBA" id="ARBA00010488"/>
    </source>
</evidence>
<dbReference type="SUPFAM" id="SSF53756">
    <property type="entry name" value="UDP-Glycosyltransferase/glycogen phosphorylase"/>
    <property type="match status" value="1"/>
</dbReference>
<evidence type="ECO:0000256" key="5">
    <source>
        <dbReference type="ARBA" id="ARBA00022944"/>
    </source>
</evidence>
<dbReference type="RefSeq" id="WP_249318538.1">
    <property type="nucleotide sequence ID" value="NZ_JACRSN010000004.1"/>
</dbReference>
<dbReference type="PANTHER" id="PTHR37316:SF3">
    <property type="entry name" value="TEICHOIC ACID GLYCEROL-PHOSPHATE TRANSFERASE"/>
    <property type="match status" value="1"/>
</dbReference>
<dbReference type="Pfam" id="PF04464">
    <property type="entry name" value="Glyphos_transf"/>
    <property type="match status" value="1"/>
</dbReference>
<dbReference type="AlphaFoldDB" id="A0A926DA57"/>
<dbReference type="EMBL" id="JACRSN010000004">
    <property type="protein sequence ID" value="MBC8533190.1"/>
    <property type="molecule type" value="Genomic_DNA"/>
</dbReference>
<keyword evidence="6" id="KW-0472">Membrane</keyword>
<sequence>MRNPIRLAKTGFQQLLESHPALRRPVHAGVTAVRRGRYALRKAAAPLSEHSILFCAYQGRSYSCSPKAIYEYLLTDPKFRDYTFTWVLKDPARYPFLLENRNTFLVRPGTRDYEHALARAKYWVFNFRTADHLSPRRGQVYLQCWHGTPLKRLGCDIEFSGASFHTLPEIRRRYHRDARQFHYLLSPSPAATKTFISAWDLDRLLPPLSILEIGYPRDDILIQNPPQAQAFRRALGIPPDKTVVLYAPTWRDDQHRAGVGYTYAPALDFARLQSLLGDRFVILFRAHYLIASQFDFSQYAGFLYDVSAVDDINTLYLISDLLVTDYSSVFFDYACLCRPILFYMYDLEHYESQMRGFYLKKEALPGPILQTEEALADAIVQYSAHFSCDERYQAFNRVYNALNDGRAAQRFVEFCFRETPVDAQDR</sequence>
<keyword evidence="5" id="KW-0777">Teichoic acid biosynthesis</keyword>
<dbReference type="InterPro" id="IPR051612">
    <property type="entry name" value="Teichoic_Acid_Biosynth"/>
</dbReference>
<protein>
    <submittedName>
        <fullName evidence="7">CDP-glycerol glycerophosphotransferase family protein</fullName>
    </submittedName>
</protein>
<dbReference type="Gene3D" id="3.40.50.12580">
    <property type="match status" value="1"/>
</dbReference>
<dbReference type="GO" id="GO:0019350">
    <property type="term" value="P:teichoic acid biosynthetic process"/>
    <property type="evidence" value="ECO:0007669"/>
    <property type="project" value="UniProtKB-KW"/>
</dbReference>
<keyword evidence="8" id="KW-1185">Reference proteome</keyword>
<dbReference type="GO" id="GO:0005886">
    <property type="term" value="C:plasma membrane"/>
    <property type="evidence" value="ECO:0007669"/>
    <property type="project" value="UniProtKB-SubCell"/>
</dbReference>
<evidence type="ECO:0000313" key="7">
    <source>
        <dbReference type="EMBL" id="MBC8533190.1"/>
    </source>
</evidence>
<dbReference type="Proteomes" id="UP000651482">
    <property type="component" value="Unassembled WGS sequence"/>
</dbReference>
<accession>A0A926DA57</accession>
<evidence type="ECO:0000313" key="8">
    <source>
        <dbReference type="Proteomes" id="UP000651482"/>
    </source>
</evidence>
<comment type="similarity">
    <text evidence="2">Belongs to the CDP-glycerol glycerophosphotransferase family.</text>
</comment>
<dbReference type="PANTHER" id="PTHR37316">
    <property type="entry name" value="TEICHOIC ACID GLYCEROL-PHOSPHATE PRIMASE"/>
    <property type="match status" value="1"/>
</dbReference>
<organism evidence="7 8">
    <name type="scientific">Yeguia hominis</name>
    <dbReference type="NCBI Taxonomy" id="2763662"/>
    <lineage>
        <taxon>Bacteria</taxon>
        <taxon>Bacillati</taxon>
        <taxon>Bacillota</taxon>
        <taxon>Clostridia</taxon>
        <taxon>Eubacteriales</taxon>
        <taxon>Yeguiaceae</taxon>
        <taxon>Yeguia</taxon>
    </lineage>
</organism>
<evidence type="ECO:0000256" key="4">
    <source>
        <dbReference type="ARBA" id="ARBA00022679"/>
    </source>
</evidence>
<keyword evidence="4" id="KW-0808">Transferase</keyword>
<dbReference type="Gene3D" id="3.40.50.11820">
    <property type="match status" value="1"/>
</dbReference>
<dbReference type="GO" id="GO:0047355">
    <property type="term" value="F:CDP-glycerol glycerophosphotransferase activity"/>
    <property type="evidence" value="ECO:0007669"/>
    <property type="project" value="InterPro"/>
</dbReference>